<organism evidence="7 8">
    <name type="scientific">Granulicella cerasi</name>
    <dbReference type="NCBI Taxonomy" id="741063"/>
    <lineage>
        <taxon>Bacteria</taxon>
        <taxon>Pseudomonadati</taxon>
        <taxon>Acidobacteriota</taxon>
        <taxon>Terriglobia</taxon>
        <taxon>Terriglobales</taxon>
        <taxon>Acidobacteriaceae</taxon>
        <taxon>Granulicella</taxon>
    </lineage>
</organism>
<proteinExistence type="predicted"/>
<protein>
    <recommendedName>
        <fullName evidence="9">Major facilitator superfamily (MFS) profile domain-containing protein</fullName>
    </recommendedName>
</protein>
<accession>A0ABW1ZFA2</accession>
<dbReference type="InterPro" id="IPR036259">
    <property type="entry name" value="MFS_trans_sf"/>
</dbReference>
<dbReference type="PANTHER" id="PTHR43124:SF5">
    <property type="entry name" value="PURINE RIBONUCLEOSIDE EFFLUX PUMP NEPI"/>
    <property type="match status" value="1"/>
</dbReference>
<feature type="transmembrane region" description="Helical" evidence="6">
    <location>
        <begin position="67"/>
        <end position="86"/>
    </location>
</feature>
<reference evidence="8" key="1">
    <citation type="journal article" date="2019" name="Int. J. Syst. Evol. Microbiol.">
        <title>The Global Catalogue of Microorganisms (GCM) 10K type strain sequencing project: providing services to taxonomists for standard genome sequencing and annotation.</title>
        <authorList>
            <consortium name="The Broad Institute Genomics Platform"/>
            <consortium name="The Broad Institute Genome Sequencing Center for Infectious Disease"/>
            <person name="Wu L."/>
            <person name="Ma J."/>
        </authorList>
    </citation>
    <scope>NUCLEOTIDE SEQUENCE [LARGE SCALE GENOMIC DNA]</scope>
    <source>
        <strain evidence="8">CGMCC 1.16026</strain>
    </source>
</reference>
<keyword evidence="4 6" id="KW-1133">Transmembrane helix</keyword>
<dbReference type="EMBL" id="JBHSWI010000001">
    <property type="protein sequence ID" value="MFC6647105.1"/>
    <property type="molecule type" value="Genomic_DNA"/>
</dbReference>
<evidence type="ECO:0008006" key="9">
    <source>
        <dbReference type="Google" id="ProtNLM"/>
    </source>
</evidence>
<dbReference type="SUPFAM" id="SSF103473">
    <property type="entry name" value="MFS general substrate transporter"/>
    <property type="match status" value="1"/>
</dbReference>
<gene>
    <name evidence="7" type="ORF">ACFQBQ_16290</name>
</gene>
<comment type="subcellular location">
    <subcellularLocation>
        <location evidence="1">Cell membrane</location>
        <topology evidence="1">Multi-pass membrane protein</topology>
    </subcellularLocation>
</comment>
<feature type="transmembrane region" description="Helical" evidence="6">
    <location>
        <begin position="26"/>
        <end position="47"/>
    </location>
</feature>
<evidence type="ECO:0000256" key="4">
    <source>
        <dbReference type="ARBA" id="ARBA00022989"/>
    </source>
</evidence>
<evidence type="ECO:0000256" key="2">
    <source>
        <dbReference type="ARBA" id="ARBA00022475"/>
    </source>
</evidence>
<comment type="caution">
    <text evidence="7">The sequence shown here is derived from an EMBL/GenBank/DDBJ whole genome shotgun (WGS) entry which is preliminary data.</text>
</comment>
<evidence type="ECO:0000313" key="7">
    <source>
        <dbReference type="EMBL" id="MFC6647105.1"/>
    </source>
</evidence>
<keyword evidence="2" id="KW-1003">Cell membrane</keyword>
<evidence type="ECO:0000256" key="1">
    <source>
        <dbReference type="ARBA" id="ARBA00004651"/>
    </source>
</evidence>
<name>A0ABW1ZFA2_9BACT</name>
<keyword evidence="8" id="KW-1185">Reference proteome</keyword>
<evidence type="ECO:0000256" key="6">
    <source>
        <dbReference type="SAM" id="Phobius"/>
    </source>
</evidence>
<dbReference type="Proteomes" id="UP001596391">
    <property type="component" value="Unassembled WGS sequence"/>
</dbReference>
<sequence>MRKESDILLQSSREPSIIPASNKPNWAGVASLFVGVFGLVASEFAPAGLLTPMATDLGITQGMAGQAISANAIIGLVVSLLISVMLRSLDRKLAVILFPFCLPCPT</sequence>
<dbReference type="PANTHER" id="PTHR43124">
    <property type="entry name" value="PURINE EFFLUX PUMP PBUE"/>
    <property type="match status" value="1"/>
</dbReference>
<keyword evidence="3 6" id="KW-0812">Transmembrane</keyword>
<dbReference type="RefSeq" id="WP_263370969.1">
    <property type="nucleotide sequence ID" value="NZ_JAGSYD010000002.1"/>
</dbReference>
<evidence type="ECO:0000313" key="8">
    <source>
        <dbReference type="Proteomes" id="UP001596391"/>
    </source>
</evidence>
<dbReference type="InterPro" id="IPR050189">
    <property type="entry name" value="MFS_Efflux_Transporters"/>
</dbReference>
<evidence type="ECO:0000256" key="5">
    <source>
        <dbReference type="ARBA" id="ARBA00023136"/>
    </source>
</evidence>
<evidence type="ECO:0000256" key="3">
    <source>
        <dbReference type="ARBA" id="ARBA00022692"/>
    </source>
</evidence>
<keyword evidence="5 6" id="KW-0472">Membrane</keyword>